<feature type="chain" id="PRO_5011626823" evidence="2">
    <location>
        <begin position="29"/>
        <end position="324"/>
    </location>
</feature>
<feature type="region of interest" description="Disordered" evidence="1">
    <location>
        <begin position="278"/>
        <end position="324"/>
    </location>
</feature>
<dbReference type="Pfam" id="PF20597">
    <property type="entry name" value="pAdhesive_15"/>
    <property type="match status" value="1"/>
</dbReference>
<dbReference type="AlphaFoldDB" id="A0A1G9C702"/>
<dbReference type="InterPro" id="IPR026588">
    <property type="entry name" value="Choice_anch_A"/>
</dbReference>
<keyword evidence="5" id="KW-1185">Reference proteome</keyword>
<reference evidence="5" key="1">
    <citation type="submission" date="2016-10" db="EMBL/GenBank/DDBJ databases">
        <authorList>
            <person name="Varghese N."/>
            <person name="Submissions S."/>
        </authorList>
    </citation>
    <scope>NUCLEOTIDE SEQUENCE [LARGE SCALE GENOMIC DNA]</scope>
    <source>
        <strain evidence="5">CGMCC 1.11012</strain>
    </source>
</reference>
<feature type="compositionally biased region" description="Pro residues" evidence="1">
    <location>
        <begin position="296"/>
        <end position="312"/>
    </location>
</feature>
<sequence length="324" mass="33240">MKRKSVFKLSFALSMSAVLLVGGWLASAGQGKVRADSPPLPGVAGKYNVFILGDLKGYHSDSEGRMAAGGNITLTQGGYSVGHSLSEAERSEMDSLVAGGNLNYEMGEVNGNAVYGGTYTGTGKPRGGTGTLRKETNVINFVSEFALLRAKSQELAALTVNGKTEDNYGNIKLTGTDPALNVFSVSGSALTGANELRITAPEGSTAIVNIDGASVTFKNGNGLTGVSQNKVLYNFPQATALRLESIGVMGTVLAPNAAITFNNGQINGSMIGASLEGSGEFHHKPYTGRDNGTPATPTPSPSPKPTATPTPVPTSTATPSPTPA</sequence>
<keyword evidence="2" id="KW-0732">Signal</keyword>
<feature type="signal peptide" evidence="2">
    <location>
        <begin position="1"/>
        <end position="28"/>
    </location>
</feature>
<feature type="domain" description="Choice-of-anchor A" evidence="3">
    <location>
        <begin position="42"/>
        <end position="283"/>
    </location>
</feature>
<dbReference type="NCBIfam" id="TIGR04215">
    <property type="entry name" value="choice_anch_A"/>
    <property type="match status" value="1"/>
</dbReference>
<dbReference type="STRING" id="1174501.SAMN05216192_14310"/>
<dbReference type="OrthoDB" id="287610at2"/>
<evidence type="ECO:0000259" key="3">
    <source>
        <dbReference type="Pfam" id="PF20597"/>
    </source>
</evidence>
<dbReference type="RefSeq" id="WP_090718478.1">
    <property type="nucleotide sequence ID" value="NZ_FNDX01000043.1"/>
</dbReference>
<feature type="non-terminal residue" evidence="4">
    <location>
        <position position="324"/>
    </location>
</feature>
<evidence type="ECO:0000313" key="5">
    <source>
        <dbReference type="Proteomes" id="UP000199050"/>
    </source>
</evidence>
<name>A0A1G9C702_9BACL</name>
<evidence type="ECO:0000256" key="1">
    <source>
        <dbReference type="SAM" id="MobiDB-lite"/>
    </source>
</evidence>
<evidence type="ECO:0000256" key="2">
    <source>
        <dbReference type="SAM" id="SignalP"/>
    </source>
</evidence>
<accession>A0A1G9C702</accession>
<feature type="compositionally biased region" description="Low complexity" evidence="1">
    <location>
        <begin position="313"/>
        <end position="324"/>
    </location>
</feature>
<dbReference type="Proteomes" id="UP000199050">
    <property type="component" value="Unassembled WGS sequence"/>
</dbReference>
<dbReference type="EMBL" id="FNDX01000043">
    <property type="protein sequence ID" value="SDK47430.1"/>
    <property type="molecule type" value="Genomic_DNA"/>
</dbReference>
<evidence type="ECO:0000313" key="4">
    <source>
        <dbReference type="EMBL" id="SDK47430.1"/>
    </source>
</evidence>
<gene>
    <name evidence="4" type="ORF">SAMN05216192_14310</name>
</gene>
<organism evidence="4 5">
    <name type="scientific">Paenibacillus typhae</name>
    <dbReference type="NCBI Taxonomy" id="1174501"/>
    <lineage>
        <taxon>Bacteria</taxon>
        <taxon>Bacillati</taxon>
        <taxon>Bacillota</taxon>
        <taxon>Bacilli</taxon>
        <taxon>Bacillales</taxon>
        <taxon>Paenibacillaceae</taxon>
        <taxon>Paenibacillus</taxon>
    </lineage>
</organism>
<proteinExistence type="predicted"/>
<protein>
    <submittedName>
        <fullName evidence="4">Choice-of-anchor A domain-containing protein</fullName>
    </submittedName>
</protein>